<reference evidence="3 4" key="1">
    <citation type="submission" date="2020-07" db="EMBL/GenBank/DDBJ databases">
        <authorList>
            <person name="Zhuang K."/>
            <person name="Ran Y."/>
        </authorList>
    </citation>
    <scope>NUCLEOTIDE SEQUENCE [LARGE SCALE GENOMIC DNA]</scope>
    <source>
        <strain evidence="3 4">WCH-YHL-001</strain>
    </source>
</reference>
<dbReference type="Pfam" id="PF05305">
    <property type="entry name" value="DUF732"/>
    <property type="match status" value="1"/>
</dbReference>
<dbReference type="AlphaFoldDB" id="A0A7D6Z4Z9"/>
<dbReference type="InterPro" id="IPR007969">
    <property type="entry name" value="DUF732"/>
</dbReference>
<accession>A0A7D6Z4Z9</accession>
<keyword evidence="4" id="KW-1185">Reference proteome</keyword>
<keyword evidence="1" id="KW-0732">Signal</keyword>
<sequence length="116" mass="12177">MRKFAAASLIAIIPLLGMGAANAGPFDTGSSGSGQARTQNERTFLQQARDDGYTVDSENDLLTEGYAACGVLRNGGTMVDAAVTLHDRGLTEDASIDLTVDAAYYLCPEFKNAPIS</sequence>
<name>A0A7D6Z4Z9_9NOCA</name>
<evidence type="ECO:0000259" key="2">
    <source>
        <dbReference type="Pfam" id="PF05305"/>
    </source>
</evidence>
<feature type="chain" id="PRO_5027870799" evidence="1">
    <location>
        <begin position="24"/>
        <end position="116"/>
    </location>
</feature>
<gene>
    <name evidence="3" type="ORF">H0264_13120</name>
</gene>
<feature type="signal peptide" evidence="1">
    <location>
        <begin position="1"/>
        <end position="23"/>
    </location>
</feature>
<dbReference type="EMBL" id="CP059399">
    <property type="protein sequence ID" value="QLY33046.1"/>
    <property type="molecule type" value="Genomic_DNA"/>
</dbReference>
<evidence type="ECO:0000256" key="1">
    <source>
        <dbReference type="SAM" id="SignalP"/>
    </source>
</evidence>
<dbReference type="KEGG" id="nhu:H0264_13120"/>
<feature type="domain" description="DUF732" evidence="2">
    <location>
        <begin position="41"/>
        <end position="109"/>
    </location>
</feature>
<evidence type="ECO:0000313" key="3">
    <source>
        <dbReference type="EMBL" id="QLY33046.1"/>
    </source>
</evidence>
<dbReference type="RefSeq" id="WP_181584210.1">
    <property type="nucleotide sequence ID" value="NZ_CP059399.1"/>
</dbReference>
<protein>
    <submittedName>
        <fullName evidence="3">DUF732 domain-containing protein</fullName>
    </submittedName>
</protein>
<proteinExistence type="predicted"/>
<evidence type="ECO:0000313" key="4">
    <source>
        <dbReference type="Proteomes" id="UP000515512"/>
    </source>
</evidence>
<organism evidence="3 4">
    <name type="scientific">Nocardia huaxiensis</name>
    <dbReference type="NCBI Taxonomy" id="2755382"/>
    <lineage>
        <taxon>Bacteria</taxon>
        <taxon>Bacillati</taxon>
        <taxon>Actinomycetota</taxon>
        <taxon>Actinomycetes</taxon>
        <taxon>Mycobacteriales</taxon>
        <taxon>Nocardiaceae</taxon>
        <taxon>Nocardia</taxon>
    </lineage>
</organism>
<dbReference type="Proteomes" id="UP000515512">
    <property type="component" value="Chromosome"/>
</dbReference>